<evidence type="ECO:0000313" key="3">
    <source>
        <dbReference type="Proteomes" id="UP000824073"/>
    </source>
</evidence>
<organism evidence="2 3">
    <name type="scientific">Candidatus Ventrousia excrementavium</name>
    <dbReference type="NCBI Taxonomy" id="2840961"/>
    <lineage>
        <taxon>Bacteria</taxon>
        <taxon>Bacillati</taxon>
        <taxon>Bacillota</taxon>
        <taxon>Clostridia</taxon>
        <taxon>Eubacteriales</taxon>
        <taxon>Clostridiaceae</taxon>
        <taxon>Clostridiaceae incertae sedis</taxon>
        <taxon>Candidatus Ventrousia</taxon>
    </lineage>
</organism>
<feature type="region of interest" description="Disordered" evidence="1">
    <location>
        <begin position="45"/>
        <end position="76"/>
    </location>
</feature>
<sequence>MKPVSNLQKEIRFCRKAAAPSQGTAAFLCSTGIAIIQEKSTFYFASDPAPPSHNPSKKASPPKRQAMEMPAKNAGI</sequence>
<comment type="caution">
    <text evidence="2">The sequence shown here is derived from an EMBL/GenBank/DDBJ whole genome shotgun (WGS) entry which is preliminary data.</text>
</comment>
<reference evidence="2" key="1">
    <citation type="submission" date="2020-10" db="EMBL/GenBank/DDBJ databases">
        <authorList>
            <person name="Gilroy R."/>
        </authorList>
    </citation>
    <scope>NUCLEOTIDE SEQUENCE</scope>
    <source>
        <strain evidence="2">CHK191-8634</strain>
    </source>
</reference>
<gene>
    <name evidence="2" type="ORF">IAB67_07170</name>
</gene>
<accession>A0A9D1IXK3</accession>
<dbReference type="EMBL" id="DVMR01000056">
    <property type="protein sequence ID" value="HIU44062.1"/>
    <property type="molecule type" value="Genomic_DNA"/>
</dbReference>
<dbReference type="Proteomes" id="UP000824073">
    <property type="component" value="Unassembled WGS sequence"/>
</dbReference>
<proteinExistence type="predicted"/>
<protein>
    <submittedName>
        <fullName evidence="2">Uncharacterized protein</fullName>
    </submittedName>
</protein>
<name>A0A9D1IXK3_9CLOT</name>
<evidence type="ECO:0000256" key="1">
    <source>
        <dbReference type="SAM" id="MobiDB-lite"/>
    </source>
</evidence>
<reference evidence="2" key="2">
    <citation type="journal article" date="2021" name="PeerJ">
        <title>Extensive microbial diversity within the chicken gut microbiome revealed by metagenomics and culture.</title>
        <authorList>
            <person name="Gilroy R."/>
            <person name="Ravi A."/>
            <person name="Getino M."/>
            <person name="Pursley I."/>
            <person name="Horton D.L."/>
            <person name="Alikhan N.F."/>
            <person name="Baker D."/>
            <person name="Gharbi K."/>
            <person name="Hall N."/>
            <person name="Watson M."/>
            <person name="Adriaenssens E.M."/>
            <person name="Foster-Nyarko E."/>
            <person name="Jarju S."/>
            <person name="Secka A."/>
            <person name="Antonio M."/>
            <person name="Oren A."/>
            <person name="Chaudhuri R.R."/>
            <person name="La Ragione R."/>
            <person name="Hildebrand F."/>
            <person name="Pallen M.J."/>
        </authorList>
    </citation>
    <scope>NUCLEOTIDE SEQUENCE</scope>
    <source>
        <strain evidence="2">CHK191-8634</strain>
    </source>
</reference>
<dbReference type="AlphaFoldDB" id="A0A9D1IXK3"/>
<evidence type="ECO:0000313" key="2">
    <source>
        <dbReference type="EMBL" id="HIU44062.1"/>
    </source>
</evidence>